<evidence type="ECO:0000256" key="1">
    <source>
        <dbReference type="ARBA" id="ARBA00004370"/>
    </source>
</evidence>
<evidence type="ECO:0000313" key="7">
    <source>
        <dbReference type="Proteomes" id="UP001302745"/>
    </source>
</evidence>
<proteinExistence type="predicted"/>
<accession>A0AAN6VV61</accession>
<keyword evidence="4 5" id="KW-0472">Membrane</keyword>
<keyword evidence="2 5" id="KW-0812">Transmembrane</keyword>
<feature type="transmembrane region" description="Helical" evidence="5">
    <location>
        <begin position="79"/>
        <end position="96"/>
    </location>
</feature>
<protein>
    <recommendedName>
        <fullName evidence="8">MAPEG family protein</fullName>
    </recommendedName>
</protein>
<evidence type="ECO:0008006" key="8">
    <source>
        <dbReference type="Google" id="ProtNLM"/>
    </source>
</evidence>
<dbReference type="AlphaFoldDB" id="A0AAN6VV61"/>
<evidence type="ECO:0000256" key="3">
    <source>
        <dbReference type="ARBA" id="ARBA00022989"/>
    </source>
</evidence>
<feature type="transmembrane region" description="Helical" evidence="5">
    <location>
        <begin position="132"/>
        <end position="152"/>
    </location>
</feature>
<evidence type="ECO:0000256" key="5">
    <source>
        <dbReference type="SAM" id="Phobius"/>
    </source>
</evidence>
<feature type="transmembrane region" description="Helical" evidence="5">
    <location>
        <begin position="12"/>
        <end position="36"/>
    </location>
</feature>
<dbReference type="InterPro" id="IPR023352">
    <property type="entry name" value="MAPEG-like_dom_sf"/>
</dbReference>
<dbReference type="Pfam" id="PF01124">
    <property type="entry name" value="MAPEG"/>
    <property type="match status" value="1"/>
</dbReference>
<keyword evidence="3 5" id="KW-1133">Transmembrane helix</keyword>
<dbReference type="PANTHER" id="PTHR35371">
    <property type="entry name" value="INNER MEMBRANE PROTEIN"/>
    <property type="match status" value="1"/>
</dbReference>
<evidence type="ECO:0000256" key="4">
    <source>
        <dbReference type="ARBA" id="ARBA00023136"/>
    </source>
</evidence>
<evidence type="ECO:0000313" key="6">
    <source>
        <dbReference type="EMBL" id="KAK4157095.1"/>
    </source>
</evidence>
<dbReference type="PANTHER" id="PTHR35371:SF1">
    <property type="entry name" value="BLR7753 PROTEIN"/>
    <property type="match status" value="1"/>
</dbReference>
<comment type="subcellular location">
    <subcellularLocation>
        <location evidence="1">Membrane</location>
    </subcellularLocation>
</comment>
<dbReference type="Proteomes" id="UP001302745">
    <property type="component" value="Unassembled WGS sequence"/>
</dbReference>
<comment type="caution">
    <text evidence="6">The sequence shown here is derived from an EMBL/GenBank/DDBJ whole genome shotgun (WGS) entry which is preliminary data.</text>
</comment>
<dbReference type="InterPro" id="IPR001129">
    <property type="entry name" value="Membr-assoc_MAPEG"/>
</dbReference>
<evidence type="ECO:0000256" key="2">
    <source>
        <dbReference type="ARBA" id="ARBA00022692"/>
    </source>
</evidence>
<dbReference type="SUPFAM" id="SSF161084">
    <property type="entry name" value="MAPEG domain-like"/>
    <property type="match status" value="1"/>
</dbReference>
<dbReference type="EMBL" id="MU856855">
    <property type="protein sequence ID" value="KAK4157095.1"/>
    <property type="molecule type" value="Genomic_DNA"/>
</dbReference>
<name>A0AAN6VV61_9PEZI</name>
<sequence length="153" mass="16592">MAALIDFTSTNWSYYTIPVAFALCMIPHSYSMVLAGKNHDIGHPRKTEEHCAKDTSMDKATVRRISRAKAAASNGFETLGLYAAAVVAGNVAGVATERMNQLTLAYVVSRVAYNYVYISLQDNARFAALRPLVWLAGIAVVMMLFVAAGKALN</sequence>
<gene>
    <name evidence="6" type="ORF">C8A00DRAFT_12041</name>
</gene>
<reference evidence="6" key="1">
    <citation type="journal article" date="2023" name="Mol. Phylogenet. Evol.">
        <title>Genome-scale phylogeny and comparative genomics of the fungal order Sordariales.</title>
        <authorList>
            <person name="Hensen N."/>
            <person name="Bonometti L."/>
            <person name="Westerberg I."/>
            <person name="Brannstrom I.O."/>
            <person name="Guillou S."/>
            <person name="Cros-Aarteil S."/>
            <person name="Calhoun S."/>
            <person name="Haridas S."/>
            <person name="Kuo A."/>
            <person name="Mondo S."/>
            <person name="Pangilinan J."/>
            <person name="Riley R."/>
            <person name="LaButti K."/>
            <person name="Andreopoulos B."/>
            <person name="Lipzen A."/>
            <person name="Chen C."/>
            <person name="Yan M."/>
            <person name="Daum C."/>
            <person name="Ng V."/>
            <person name="Clum A."/>
            <person name="Steindorff A."/>
            <person name="Ohm R.A."/>
            <person name="Martin F."/>
            <person name="Silar P."/>
            <person name="Natvig D.O."/>
            <person name="Lalanne C."/>
            <person name="Gautier V."/>
            <person name="Ament-Velasquez S.L."/>
            <person name="Kruys A."/>
            <person name="Hutchinson M.I."/>
            <person name="Powell A.J."/>
            <person name="Barry K."/>
            <person name="Miller A.N."/>
            <person name="Grigoriev I.V."/>
            <person name="Debuchy R."/>
            <person name="Gladieux P."/>
            <person name="Hiltunen Thoren M."/>
            <person name="Johannesson H."/>
        </authorList>
    </citation>
    <scope>NUCLEOTIDE SEQUENCE</scope>
    <source>
        <strain evidence="6">CBS 538.74</strain>
    </source>
</reference>
<keyword evidence="7" id="KW-1185">Reference proteome</keyword>
<dbReference type="GO" id="GO:0016020">
    <property type="term" value="C:membrane"/>
    <property type="evidence" value="ECO:0007669"/>
    <property type="project" value="UniProtKB-SubCell"/>
</dbReference>
<organism evidence="6 7">
    <name type="scientific">Chaetomidium leptoderma</name>
    <dbReference type="NCBI Taxonomy" id="669021"/>
    <lineage>
        <taxon>Eukaryota</taxon>
        <taxon>Fungi</taxon>
        <taxon>Dikarya</taxon>
        <taxon>Ascomycota</taxon>
        <taxon>Pezizomycotina</taxon>
        <taxon>Sordariomycetes</taxon>
        <taxon>Sordariomycetidae</taxon>
        <taxon>Sordariales</taxon>
        <taxon>Chaetomiaceae</taxon>
        <taxon>Chaetomidium</taxon>
    </lineage>
</organism>
<reference evidence="6" key="2">
    <citation type="submission" date="2023-05" db="EMBL/GenBank/DDBJ databases">
        <authorList>
            <consortium name="Lawrence Berkeley National Laboratory"/>
            <person name="Steindorff A."/>
            <person name="Hensen N."/>
            <person name="Bonometti L."/>
            <person name="Westerberg I."/>
            <person name="Brannstrom I.O."/>
            <person name="Guillou S."/>
            <person name="Cros-Aarteil S."/>
            <person name="Calhoun S."/>
            <person name="Haridas S."/>
            <person name="Kuo A."/>
            <person name="Mondo S."/>
            <person name="Pangilinan J."/>
            <person name="Riley R."/>
            <person name="Labutti K."/>
            <person name="Andreopoulos B."/>
            <person name="Lipzen A."/>
            <person name="Chen C."/>
            <person name="Yanf M."/>
            <person name="Daum C."/>
            <person name="Ng V."/>
            <person name="Clum A."/>
            <person name="Ohm R."/>
            <person name="Martin F."/>
            <person name="Silar P."/>
            <person name="Natvig D."/>
            <person name="Lalanne C."/>
            <person name="Gautier V."/>
            <person name="Ament-Velasquez S.L."/>
            <person name="Kruys A."/>
            <person name="Hutchinson M.I."/>
            <person name="Powell A.J."/>
            <person name="Barry K."/>
            <person name="Miller A.N."/>
            <person name="Grigoriev I.V."/>
            <person name="Debuchy R."/>
            <person name="Gladieux P."/>
            <person name="Thoren M.H."/>
            <person name="Johannesson H."/>
        </authorList>
    </citation>
    <scope>NUCLEOTIDE SEQUENCE</scope>
    <source>
        <strain evidence="6">CBS 538.74</strain>
    </source>
</reference>
<dbReference type="Gene3D" id="1.20.120.550">
    <property type="entry name" value="Membrane associated eicosanoid/glutathione metabolism-like domain"/>
    <property type="match status" value="1"/>
</dbReference>